<protein>
    <submittedName>
        <fullName evidence="1">Uncharacterized protein</fullName>
    </submittedName>
</protein>
<accession>A0A1M5PTS9</accession>
<organism evidence="1 2">
    <name type="scientific">Bradyrhizobium erythrophlei</name>
    <dbReference type="NCBI Taxonomy" id="1437360"/>
    <lineage>
        <taxon>Bacteria</taxon>
        <taxon>Pseudomonadati</taxon>
        <taxon>Pseudomonadota</taxon>
        <taxon>Alphaproteobacteria</taxon>
        <taxon>Hyphomicrobiales</taxon>
        <taxon>Nitrobacteraceae</taxon>
        <taxon>Bradyrhizobium</taxon>
    </lineage>
</organism>
<gene>
    <name evidence="1" type="ORF">SAMN05443248_3504</name>
</gene>
<proteinExistence type="predicted"/>
<dbReference type="EMBL" id="LT670817">
    <property type="protein sequence ID" value="SHH05112.1"/>
    <property type="molecule type" value="Genomic_DNA"/>
</dbReference>
<evidence type="ECO:0000313" key="2">
    <source>
        <dbReference type="Proteomes" id="UP000189796"/>
    </source>
</evidence>
<evidence type="ECO:0000313" key="1">
    <source>
        <dbReference type="EMBL" id="SHH05112.1"/>
    </source>
</evidence>
<reference evidence="1 2" key="1">
    <citation type="submission" date="2016-11" db="EMBL/GenBank/DDBJ databases">
        <authorList>
            <person name="Jaros S."/>
            <person name="Januszkiewicz K."/>
            <person name="Wedrychowicz H."/>
        </authorList>
    </citation>
    <scope>NUCLEOTIDE SEQUENCE [LARGE SCALE GENOMIC DNA]</scope>
    <source>
        <strain evidence="1 2">GAS138</strain>
    </source>
</reference>
<sequence>MSNTVPNKTLGEIAIAEAIKAVKDDDSAAFTATVALGLVMAARQVERAEGSEDITDKANKATFRAFLKRYANRGGVVWRDSDDILNQALAKRGKERESAVSDYIDKKEKGARLVEGLAKLKTWSFRLMKDVCVNHADIIRDLLAKKTAGAGGDALAEAFKAFIRETYGASFAKLCSALSEPAKAPKQKDEIEAIFARAEKLADTDLIKLIARLQGLMHEKASTAAQVDDMLGAESAPAEEMAEAA</sequence>
<dbReference type="Proteomes" id="UP000189796">
    <property type="component" value="Chromosome I"/>
</dbReference>
<name>A0A1M5PTS9_9BRAD</name>
<dbReference type="AlphaFoldDB" id="A0A1M5PTS9"/>